<dbReference type="Proteomes" id="UP001642360">
    <property type="component" value="Unassembled WGS sequence"/>
</dbReference>
<dbReference type="AlphaFoldDB" id="A0ABC8RQ79"/>
<dbReference type="EMBL" id="CAUOFW020001502">
    <property type="protein sequence ID" value="CAK9145695.1"/>
    <property type="molecule type" value="Genomic_DNA"/>
</dbReference>
<evidence type="ECO:0000313" key="1">
    <source>
        <dbReference type="EMBL" id="CAK9145695.1"/>
    </source>
</evidence>
<organism evidence="1 2">
    <name type="scientific">Ilex paraguariensis</name>
    <name type="common">yerba mate</name>
    <dbReference type="NCBI Taxonomy" id="185542"/>
    <lineage>
        <taxon>Eukaryota</taxon>
        <taxon>Viridiplantae</taxon>
        <taxon>Streptophyta</taxon>
        <taxon>Embryophyta</taxon>
        <taxon>Tracheophyta</taxon>
        <taxon>Spermatophyta</taxon>
        <taxon>Magnoliopsida</taxon>
        <taxon>eudicotyledons</taxon>
        <taxon>Gunneridae</taxon>
        <taxon>Pentapetalae</taxon>
        <taxon>asterids</taxon>
        <taxon>campanulids</taxon>
        <taxon>Aquifoliales</taxon>
        <taxon>Aquifoliaceae</taxon>
        <taxon>Ilex</taxon>
    </lineage>
</organism>
<gene>
    <name evidence="1" type="ORF">ILEXP_LOCUS13513</name>
</gene>
<reference evidence="1 2" key="1">
    <citation type="submission" date="2024-02" db="EMBL/GenBank/DDBJ databases">
        <authorList>
            <person name="Vignale AGUSTIN F."/>
            <person name="Sosa J E."/>
            <person name="Modenutti C."/>
        </authorList>
    </citation>
    <scope>NUCLEOTIDE SEQUENCE [LARGE SCALE GENOMIC DNA]</scope>
</reference>
<comment type="caution">
    <text evidence="1">The sequence shown here is derived from an EMBL/GenBank/DDBJ whole genome shotgun (WGS) entry which is preliminary data.</text>
</comment>
<sequence>MDHSRSRFQAANNNHDAITLTHRLRRYLGVHLHIGEEVDVKPICTWVGGEKDGALGRFVYKLCGLKKFNCLIFL</sequence>
<evidence type="ECO:0000313" key="2">
    <source>
        <dbReference type="Proteomes" id="UP001642360"/>
    </source>
</evidence>
<keyword evidence="2" id="KW-1185">Reference proteome</keyword>
<proteinExistence type="predicted"/>
<name>A0ABC8RQ79_9AQUA</name>
<protein>
    <submittedName>
        <fullName evidence="1">Uncharacterized protein</fullName>
    </submittedName>
</protein>
<accession>A0ABC8RQ79</accession>